<keyword evidence="1" id="KW-1133">Transmembrane helix</keyword>
<feature type="transmembrane region" description="Helical" evidence="1">
    <location>
        <begin position="390"/>
        <end position="409"/>
    </location>
</feature>
<comment type="caution">
    <text evidence="2">The sequence shown here is derived from an EMBL/GenBank/DDBJ whole genome shotgun (WGS) entry which is preliminary data.</text>
</comment>
<proteinExistence type="predicted"/>
<keyword evidence="1" id="KW-0812">Transmembrane</keyword>
<keyword evidence="3" id="KW-1185">Reference proteome</keyword>
<dbReference type="RefSeq" id="WP_311423234.1">
    <property type="nucleotide sequence ID" value="NZ_JAVREH010000013.1"/>
</dbReference>
<reference evidence="3" key="1">
    <citation type="submission" date="2023-07" db="EMBL/GenBank/DDBJ databases">
        <title>30 novel species of actinomycetes from the DSMZ collection.</title>
        <authorList>
            <person name="Nouioui I."/>
        </authorList>
    </citation>
    <scope>NUCLEOTIDE SEQUENCE [LARGE SCALE GENOMIC DNA]</scope>
    <source>
        <strain evidence="3">DSM 44399</strain>
    </source>
</reference>
<sequence length="478" mass="51815">MNLAPELHPSGPGPYLVAAQRDAVTGQLTPANTLRFLALLGLVLVGLLVPRGHDTFLILTGLSISALDNGRWLATRNIVLAYHFALLGIGPYLFRLANPLAVQRLGVGMLLAFTGGIVVRHLYSGRRAPAAARAPVRPQPDPEAARRYQKYATGLLKLALLIQVALLLMDVSQYGPRGYLQGLSLSSKISSYAHGGLDSTQIVKNVAGIMILSCVAAYVALSEPHRAYHWRLLVLILIVFPILRLDRSGLIPNSLVLVFLAGCARMPGTRRTVRYGFLVAATLSMILLVAVSVGVLRASNLPAGQNSGSVGSSNSVLDSEISPVQVVSDSLQPGAPRFHGQSLYSALVWRYVPRQLYPNKPANTISRYMEIKDPVSFAAGYSLAPTAVGVIIYNYGVTAAYVIAFVVGFGLRRTRWPTRSIGYKCLGLFCLYTLLRDDPSNSLAYAGASLVVYRLIIAFSRRTTRESDGVTWRRREAS</sequence>
<evidence type="ECO:0000313" key="2">
    <source>
        <dbReference type="EMBL" id="MDT0262083.1"/>
    </source>
</evidence>
<name>A0ABU2JAR8_9ACTN</name>
<feature type="transmembrane region" description="Helical" evidence="1">
    <location>
        <begin position="155"/>
        <end position="175"/>
    </location>
</feature>
<gene>
    <name evidence="2" type="ORF">RM423_11830</name>
</gene>
<protein>
    <recommendedName>
        <fullName evidence="4">Oligosaccharide repeat unit polymerase</fullName>
    </recommendedName>
</protein>
<feature type="transmembrane region" description="Helical" evidence="1">
    <location>
        <begin position="105"/>
        <end position="123"/>
    </location>
</feature>
<dbReference type="EMBL" id="JAVREH010000013">
    <property type="protein sequence ID" value="MDT0262083.1"/>
    <property type="molecule type" value="Genomic_DNA"/>
</dbReference>
<evidence type="ECO:0008006" key="4">
    <source>
        <dbReference type="Google" id="ProtNLM"/>
    </source>
</evidence>
<feature type="transmembrane region" description="Helical" evidence="1">
    <location>
        <begin position="228"/>
        <end position="244"/>
    </location>
</feature>
<evidence type="ECO:0000313" key="3">
    <source>
        <dbReference type="Proteomes" id="UP001183176"/>
    </source>
</evidence>
<feature type="transmembrane region" description="Helical" evidence="1">
    <location>
        <begin position="275"/>
        <end position="296"/>
    </location>
</feature>
<feature type="transmembrane region" description="Helical" evidence="1">
    <location>
        <begin position="202"/>
        <end position="221"/>
    </location>
</feature>
<organism evidence="2 3">
    <name type="scientific">Jatrophihabitans lederbergiae</name>
    <dbReference type="NCBI Taxonomy" id="3075547"/>
    <lineage>
        <taxon>Bacteria</taxon>
        <taxon>Bacillati</taxon>
        <taxon>Actinomycetota</taxon>
        <taxon>Actinomycetes</taxon>
        <taxon>Jatrophihabitantales</taxon>
        <taxon>Jatrophihabitantaceae</taxon>
        <taxon>Jatrophihabitans</taxon>
    </lineage>
</organism>
<feature type="transmembrane region" description="Helical" evidence="1">
    <location>
        <begin position="34"/>
        <end position="52"/>
    </location>
</feature>
<keyword evidence="1" id="KW-0472">Membrane</keyword>
<feature type="transmembrane region" description="Helical" evidence="1">
    <location>
        <begin position="250"/>
        <end position="268"/>
    </location>
</feature>
<dbReference type="Proteomes" id="UP001183176">
    <property type="component" value="Unassembled WGS sequence"/>
</dbReference>
<evidence type="ECO:0000256" key="1">
    <source>
        <dbReference type="SAM" id="Phobius"/>
    </source>
</evidence>
<accession>A0ABU2JAR8</accession>
<feature type="transmembrane region" description="Helical" evidence="1">
    <location>
        <begin position="73"/>
        <end position="93"/>
    </location>
</feature>